<gene>
    <name evidence="2" type="ORF">Tci_518411</name>
</gene>
<feature type="region of interest" description="Disordered" evidence="1">
    <location>
        <begin position="1"/>
        <end position="36"/>
    </location>
</feature>
<name>A0A699IKJ7_TANCI</name>
<protein>
    <submittedName>
        <fullName evidence="2">Retrotransposon Orf1</fullName>
    </submittedName>
</protein>
<evidence type="ECO:0000313" key="2">
    <source>
        <dbReference type="EMBL" id="GEZ46438.1"/>
    </source>
</evidence>
<sequence>MCLKQTNKFQKDQPQVKTLTVNKNGTPPSKGIKSPSKLLSIKYQSHSSLGEQNRNLSSPKRIYFINTTTILSREDEPRKPGSVKPDTKENDHDTIVKVEEEGEENPSIVGGCLLNLKIPFNIGHVHVEKAYIDLNSPINVMTCMQYNWIMRKQLKPREDPEGIKGISYFIGRVEGMHIFVRNFTYILDFMIVEDITSIIDPRLPQVVLGKSFVKISNMAHDLSLGIVKFSNETNEIAYKMPHKIELFNSLTDLEKKHTKSVYFRNEEDKRKE</sequence>
<accession>A0A699IKJ7</accession>
<dbReference type="AlphaFoldDB" id="A0A699IKJ7"/>
<reference evidence="2" key="1">
    <citation type="journal article" date="2019" name="Sci. Rep.">
        <title>Draft genome of Tanacetum cinerariifolium, the natural source of mosquito coil.</title>
        <authorList>
            <person name="Yamashiro T."/>
            <person name="Shiraishi A."/>
            <person name="Satake H."/>
            <person name="Nakayama K."/>
        </authorList>
    </citation>
    <scope>NUCLEOTIDE SEQUENCE</scope>
</reference>
<feature type="compositionally biased region" description="Polar residues" evidence="1">
    <location>
        <begin position="1"/>
        <end position="27"/>
    </location>
</feature>
<evidence type="ECO:0000256" key="1">
    <source>
        <dbReference type="SAM" id="MobiDB-lite"/>
    </source>
</evidence>
<proteinExistence type="predicted"/>
<dbReference type="EMBL" id="BKCJ010282075">
    <property type="protein sequence ID" value="GEZ46438.1"/>
    <property type="molecule type" value="Genomic_DNA"/>
</dbReference>
<organism evidence="2">
    <name type="scientific">Tanacetum cinerariifolium</name>
    <name type="common">Dalmatian daisy</name>
    <name type="synonym">Chrysanthemum cinerariifolium</name>
    <dbReference type="NCBI Taxonomy" id="118510"/>
    <lineage>
        <taxon>Eukaryota</taxon>
        <taxon>Viridiplantae</taxon>
        <taxon>Streptophyta</taxon>
        <taxon>Embryophyta</taxon>
        <taxon>Tracheophyta</taxon>
        <taxon>Spermatophyta</taxon>
        <taxon>Magnoliopsida</taxon>
        <taxon>eudicotyledons</taxon>
        <taxon>Gunneridae</taxon>
        <taxon>Pentapetalae</taxon>
        <taxon>asterids</taxon>
        <taxon>campanulids</taxon>
        <taxon>Asterales</taxon>
        <taxon>Asteraceae</taxon>
        <taxon>Asteroideae</taxon>
        <taxon>Anthemideae</taxon>
        <taxon>Anthemidinae</taxon>
        <taxon>Tanacetum</taxon>
    </lineage>
</organism>
<comment type="caution">
    <text evidence="2">The sequence shown here is derived from an EMBL/GenBank/DDBJ whole genome shotgun (WGS) entry which is preliminary data.</text>
</comment>